<name>A0A565ATQ4_9BRAS</name>
<accession>A0A565ATQ4</accession>
<dbReference type="AlphaFoldDB" id="A0A565ATQ4"/>
<dbReference type="EMBL" id="CABITT030000001">
    <property type="protein sequence ID" value="VVA92776.1"/>
    <property type="molecule type" value="Genomic_DNA"/>
</dbReference>
<protein>
    <submittedName>
        <fullName evidence="1">Uncharacterized protein</fullName>
    </submittedName>
</protein>
<comment type="caution">
    <text evidence="1">The sequence shown here is derived from an EMBL/GenBank/DDBJ whole genome shotgun (WGS) entry which is preliminary data.</text>
</comment>
<organism evidence="1 2">
    <name type="scientific">Arabis nemorensis</name>
    <dbReference type="NCBI Taxonomy" id="586526"/>
    <lineage>
        <taxon>Eukaryota</taxon>
        <taxon>Viridiplantae</taxon>
        <taxon>Streptophyta</taxon>
        <taxon>Embryophyta</taxon>
        <taxon>Tracheophyta</taxon>
        <taxon>Spermatophyta</taxon>
        <taxon>Magnoliopsida</taxon>
        <taxon>eudicotyledons</taxon>
        <taxon>Gunneridae</taxon>
        <taxon>Pentapetalae</taxon>
        <taxon>rosids</taxon>
        <taxon>malvids</taxon>
        <taxon>Brassicales</taxon>
        <taxon>Brassicaceae</taxon>
        <taxon>Arabideae</taxon>
        <taxon>Arabis</taxon>
    </lineage>
</organism>
<dbReference type="Proteomes" id="UP000489600">
    <property type="component" value="Unassembled WGS sequence"/>
</dbReference>
<reference evidence="1" key="1">
    <citation type="submission" date="2019-07" db="EMBL/GenBank/DDBJ databases">
        <authorList>
            <person name="Dittberner H."/>
        </authorList>
    </citation>
    <scope>NUCLEOTIDE SEQUENCE [LARGE SCALE GENOMIC DNA]</scope>
</reference>
<keyword evidence="2" id="KW-1185">Reference proteome</keyword>
<proteinExistence type="predicted"/>
<evidence type="ECO:0000313" key="2">
    <source>
        <dbReference type="Proteomes" id="UP000489600"/>
    </source>
</evidence>
<evidence type="ECO:0000313" key="1">
    <source>
        <dbReference type="EMBL" id="VVA92776.1"/>
    </source>
</evidence>
<gene>
    <name evidence="1" type="ORF">ANE_LOCUS3221</name>
</gene>
<sequence>MARTSCKDSDCTEHVLMPTSTSCDKIAMASGRVTKGSTVLALHSCLSCQTLALLTEINTTSVMKSLKVTTVFNLLILTMGSRSTKITS</sequence>